<name>A0ABW7Z6G5_9ACTN</name>
<organism evidence="1 2">
    <name type="scientific">Nonomuraea typhae</name>
    <dbReference type="NCBI Taxonomy" id="2603600"/>
    <lineage>
        <taxon>Bacteria</taxon>
        <taxon>Bacillati</taxon>
        <taxon>Actinomycetota</taxon>
        <taxon>Actinomycetes</taxon>
        <taxon>Streptosporangiales</taxon>
        <taxon>Streptosporangiaceae</taxon>
        <taxon>Nonomuraea</taxon>
    </lineage>
</organism>
<evidence type="ECO:0000313" key="1">
    <source>
        <dbReference type="EMBL" id="MFI6503698.1"/>
    </source>
</evidence>
<proteinExistence type="predicted"/>
<protein>
    <recommendedName>
        <fullName evidence="3">ESX-1 secretion-associated protein</fullName>
    </recommendedName>
</protein>
<sequence length="130" mass="13666">MTGTFRLSPSGPCNDDHTRHAANTLTTAVRVLNHATLRHGTGVTSPATVYDVLGSLAAATAGLDQLLRQLGQALQHMHACGRLADDHAGRIAQAMTELDAARTTADTLADRLNQAFNATASLYLSDGSEQ</sequence>
<reference evidence="1 2" key="1">
    <citation type="submission" date="2024-10" db="EMBL/GenBank/DDBJ databases">
        <title>The Natural Products Discovery Center: Release of the First 8490 Sequenced Strains for Exploring Actinobacteria Biosynthetic Diversity.</title>
        <authorList>
            <person name="Kalkreuter E."/>
            <person name="Kautsar S.A."/>
            <person name="Yang D."/>
            <person name="Bader C.D."/>
            <person name="Teijaro C.N."/>
            <person name="Fluegel L."/>
            <person name="Davis C.M."/>
            <person name="Simpson J.R."/>
            <person name="Lauterbach L."/>
            <person name="Steele A.D."/>
            <person name="Gui C."/>
            <person name="Meng S."/>
            <person name="Li G."/>
            <person name="Viehrig K."/>
            <person name="Ye F."/>
            <person name="Su P."/>
            <person name="Kiefer A.F."/>
            <person name="Nichols A."/>
            <person name="Cepeda A.J."/>
            <person name="Yan W."/>
            <person name="Fan B."/>
            <person name="Jiang Y."/>
            <person name="Adhikari A."/>
            <person name="Zheng C.-J."/>
            <person name="Schuster L."/>
            <person name="Cowan T.M."/>
            <person name="Smanski M.J."/>
            <person name="Chevrette M.G."/>
            <person name="De Carvalho L.P.S."/>
            <person name="Shen B."/>
        </authorList>
    </citation>
    <scope>NUCLEOTIDE SEQUENCE [LARGE SCALE GENOMIC DNA]</scope>
    <source>
        <strain evidence="1 2">NPDC050545</strain>
    </source>
</reference>
<accession>A0ABW7Z6G5</accession>
<dbReference type="Proteomes" id="UP001612741">
    <property type="component" value="Unassembled WGS sequence"/>
</dbReference>
<gene>
    <name evidence="1" type="ORF">ACIBG2_40375</name>
</gene>
<keyword evidence="2" id="KW-1185">Reference proteome</keyword>
<dbReference type="RefSeq" id="WP_397089456.1">
    <property type="nucleotide sequence ID" value="NZ_JBITGY010000012.1"/>
</dbReference>
<dbReference type="EMBL" id="JBITGY010000012">
    <property type="protein sequence ID" value="MFI6503698.1"/>
    <property type="molecule type" value="Genomic_DNA"/>
</dbReference>
<evidence type="ECO:0000313" key="2">
    <source>
        <dbReference type="Proteomes" id="UP001612741"/>
    </source>
</evidence>
<comment type="caution">
    <text evidence="1">The sequence shown here is derived from an EMBL/GenBank/DDBJ whole genome shotgun (WGS) entry which is preliminary data.</text>
</comment>
<evidence type="ECO:0008006" key="3">
    <source>
        <dbReference type="Google" id="ProtNLM"/>
    </source>
</evidence>